<sequence length="245" mass="26599">MRGGQTIQRSQADRHPSKLSPTTSRLAFLCPMGQFLRGTVLMLPHASTPKFLSDHEHHHSDPRPDPETAGELVGELMGICSSCESTSVVTAKVILQDGRLKEFPYPVKVSYVLQRVADPASFICNSDEMDFDDVVYPVGNDDELLPGQLYFALPLSRLRRRLQADEMAALAVKASSALMKSGGDKCGCRRKQHPVAHGLGSPCQDVRALRKGAAARGGSGGGLDRDGSRRGSREKFTMILTAIPE</sequence>
<dbReference type="AlphaFoldDB" id="A0A2I0KLZ5"/>
<dbReference type="InterPro" id="IPR025322">
    <property type="entry name" value="PADRE_dom"/>
</dbReference>
<reference evidence="2 3" key="1">
    <citation type="submission" date="2017-11" db="EMBL/GenBank/DDBJ databases">
        <title>De-novo sequencing of pomegranate (Punica granatum L.) genome.</title>
        <authorList>
            <person name="Akparov Z."/>
            <person name="Amiraslanov A."/>
            <person name="Hajiyeva S."/>
            <person name="Abbasov M."/>
            <person name="Kaur K."/>
            <person name="Hamwieh A."/>
            <person name="Solovyev V."/>
            <person name="Salamov A."/>
            <person name="Braich B."/>
            <person name="Kosarev P."/>
            <person name="Mahmoud A."/>
            <person name="Hajiyev E."/>
            <person name="Babayeva S."/>
            <person name="Izzatullayeva V."/>
            <person name="Mammadov A."/>
            <person name="Mammadov A."/>
            <person name="Sharifova S."/>
            <person name="Ojaghi J."/>
            <person name="Eynullazada K."/>
            <person name="Bayramov B."/>
            <person name="Abdulazimova A."/>
            <person name="Shahmuradov I."/>
        </authorList>
    </citation>
    <scope>NUCLEOTIDE SEQUENCE [LARGE SCALE GENOMIC DNA]</scope>
    <source>
        <strain evidence="3">cv. AG2017</strain>
        <tissue evidence="2">Leaf</tissue>
    </source>
</reference>
<evidence type="ECO:0000256" key="1">
    <source>
        <dbReference type="SAM" id="MobiDB-lite"/>
    </source>
</evidence>
<feature type="compositionally biased region" description="Basic and acidic residues" evidence="1">
    <location>
        <begin position="223"/>
        <end position="236"/>
    </location>
</feature>
<evidence type="ECO:0008006" key="4">
    <source>
        <dbReference type="Google" id="ProtNLM"/>
    </source>
</evidence>
<proteinExistence type="predicted"/>
<dbReference type="EMBL" id="PGOL01000496">
    <property type="protein sequence ID" value="PKI69517.1"/>
    <property type="molecule type" value="Genomic_DNA"/>
</dbReference>
<evidence type="ECO:0000313" key="3">
    <source>
        <dbReference type="Proteomes" id="UP000233551"/>
    </source>
</evidence>
<accession>A0A2I0KLZ5</accession>
<organism evidence="2 3">
    <name type="scientific">Punica granatum</name>
    <name type="common">Pomegranate</name>
    <dbReference type="NCBI Taxonomy" id="22663"/>
    <lineage>
        <taxon>Eukaryota</taxon>
        <taxon>Viridiplantae</taxon>
        <taxon>Streptophyta</taxon>
        <taxon>Embryophyta</taxon>
        <taxon>Tracheophyta</taxon>
        <taxon>Spermatophyta</taxon>
        <taxon>Magnoliopsida</taxon>
        <taxon>eudicotyledons</taxon>
        <taxon>Gunneridae</taxon>
        <taxon>Pentapetalae</taxon>
        <taxon>rosids</taxon>
        <taxon>malvids</taxon>
        <taxon>Myrtales</taxon>
        <taxon>Lythraceae</taxon>
        <taxon>Punica</taxon>
    </lineage>
</organism>
<keyword evidence="3" id="KW-1185">Reference proteome</keyword>
<evidence type="ECO:0000313" key="2">
    <source>
        <dbReference type="EMBL" id="PKI69517.1"/>
    </source>
</evidence>
<protein>
    <recommendedName>
        <fullName evidence="4">DUF4228 domain protein</fullName>
    </recommendedName>
</protein>
<dbReference type="PANTHER" id="PTHR33052">
    <property type="entry name" value="DUF4228 DOMAIN PROTEIN-RELATED"/>
    <property type="match status" value="1"/>
</dbReference>
<dbReference type="Proteomes" id="UP000233551">
    <property type="component" value="Unassembled WGS sequence"/>
</dbReference>
<feature type="compositionally biased region" description="Polar residues" evidence="1">
    <location>
        <begin position="1"/>
        <end position="10"/>
    </location>
</feature>
<feature type="region of interest" description="Disordered" evidence="1">
    <location>
        <begin position="214"/>
        <end position="236"/>
    </location>
</feature>
<feature type="region of interest" description="Disordered" evidence="1">
    <location>
        <begin position="1"/>
        <end position="20"/>
    </location>
</feature>
<comment type="caution">
    <text evidence="2">The sequence shown here is derived from an EMBL/GenBank/DDBJ whole genome shotgun (WGS) entry which is preliminary data.</text>
</comment>
<gene>
    <name evidence="2" type="ORF">CRG98_010092</name>
</gene>
<dbReference type="Pfam" id="PF14009">
    <property type="entry name" value="PADRE"/>
    <property type="match status" value="1"/>
</dbReference>
<name>A0A2I0KLZ5_PUNGR</name>
<dbReference type="STRING" id="22663.A0A2I0KLZ5"/>